<dbReference type="RefSeq" id="WP_345352848.1">
    <property type="nucleotide sequence ID" value="NZ_BAABHJ010000005.1"/>
</dbReference>
<keyword evidence="5" id="KW-1185">Reference proteome</keyword>
<sequence>MLSWRVRTMSLVIPAVLAAGCSANGVQPTGGGGSAPHATKGDEATARKELSQVKVAVPDPMTGYSRDKYGPAWKDEDHNGCDTRNDILARDLTHVKKRDKCVVISGELQDPYAGKDIDFTKAHASEVQIDHIFPLALAWRMGAHEWATDKRAQLANDPGNLLAVWGRPNMQKSDKGPAEWKPQKSFQCTYAEKFIGVAHTYRLSVTRADRTALLSMLDAC</sequence>
<accession>A0ABP8TGW4</accession>
<dbReference type="PANTHER" id="PTHR24094:SF15">
    <property type="entry name" value="AMP-DEPENDENT SYNTHETASE_LIGASE DOMAIN-CONTAINING PROTEIN-RELATED"/>
    <property type="match status" value="1"/>
</dbReference>
<dbReference type="PANTHER" id="PTHR24094">
    <property type="entry name" value="SECRETED PROTEIN"/>
    <property type="match status" value="1"/>
</dbReference>
<keyword evidence="4" id="KW-0255">Endonuclease</keyword>
<feature type="region of interest" description="Disordered" evidence="1">
    <location>
        <begin position="27"/>
        <end position="50"/>
    </location>
</feature>
<dbReference type="Proteomes" id="UP001500212">
    <property type="component" value="Unassembled WGS sequence"/>
</dbReference>
<organism evidence="4 5">
    <name type="scientific">Actinoallomurus liliacearum</name>
    <dbReference type="NCBI Taxonomy" id="1080073"/>
    <lineage>
        <taxon>Bacteria</taxon>
        <taxon>Bacillati</taxon>
        <taxon>Actinomycetota</taxon>
        <taxon>Actinomycetes</taxon>
        <taxon>Streptosporangiales</taxon>
        <taxon>Thermomonosporaceae</taxon>
        <taxon>Actinoallomurus</taxon>
    </lineage>
</organism>
<keyword evidence="4" id="KW-0378">Hydrolase</keyword>
<feature type="signal peptide" evidence="2">
    <location>
        <begin position="1"/>
        <end position="18"/>
    </location>
</feature>
<reference evidence="5" key="1">
    <citation type="journal article" date="2019" name="Int. J. Syst. Evol. Microbiol.">
        <title>The Global Catalogue of Microorganisms (GCM) 10K type strain sequencing project: providing services to taxonomists for standard genome sequencing and annotation.</title>
        <authorList>
            <consortium name="The Broad Institute Genomics Platform"/>
            <consortium name="The Broad Institute Genome Sequencing Center for Infectious Disease"/>
            <person name="Wu L."/>
            <person name="Ma J."/>
        </authorList>
    </citation>
    <scope>NUCLEOTIDE SEQUENCE [LARGE SCALE GENOMIC DNA]</scope>
    <source>
        <strain evidence="5">JCM 17938</strain>
    </source>
</reference>
<dbReference type="EMBL" id="BAABHJ010000005">
    <property type="protein sequence ID" value="GAA4606546.1"/>
    <property type="molecule type" value="Genomic_DNA"/>
</dbReference>
<proteinExistence type="predicted"/>
<dbReference type="InterPro" id="IPR011089">
    <property type="entry name" value="GmrSD_C"/>
</dbReference>
<comment type="caution">
    <text evidence="4">The sequence shown here is derived from an EMBL/GenBank/DDBJ whole genome shotgun (WGS) entry which is preliminary data.</text>
</comment>
<evidence type="ECO:0000256" key="1">
    <source>
        <dbReference type="SAM" id="MobiDB-lite"/>
    </source>
</evidence>
<evidence type="ECO:0000256" key="2">
    <source>
        <dbReference type="SAM" id="SignalP"/>
    </source>
</evidence>
<feature type="chain" id="PRO_5046382938" evidence="2">
    <location>
        <begin position="19"/>
        <end position="220"/>
    </location>
</feature>
<evidence type="ECO:0000313" key="4">
    <source>
        <dbReference type="EMBL" id="GAA4606546.1"/>
    </source>
</evidence>
<protein>
    <submittedName>
        <fullName evidence="4">HNH endonuclease family protein</fullName>
    </submittedName>
</protein>
<dbReference type="GO" id="GO:0004519">
    <property type="term" value="F:endonuclease activity"/>
    <property type="evidence" value="ECO:0007669"/>
    <property type="project" value="UniProtKB-KW"/>
</dbReference>
<feature type="domain" description="GmrSD restriction endonucleases C-terminal" evidence="3">
    <location>
        <begin position="83"/>
        <end position="214"/>
    </location>
</feature>
<keyword evidence="2" id="KW-0732">Signal</keyword>
<dbReference type="PROSITE" id="PS51257">
    <property type="entry name" value="PROKAR_LIPOPROTEIN"/>
    <property type="match status" value="1"/>
</dbReference>
<gene>
    <name evidence="4" type="ORF">GCM10023195_23720</name>
</gene>
<name>A0ABP8TGW4_9ACTN</name>
<feature type="compositionally biased region" description="Basic and acidic residues" evidence="1">
    <location>
        <begin position="39"/>
        <end position="50"/>
    </location>
</feature>
<evidence type="ECO:0000313" key="5">
    <source>
        <dbReference type="Proteomes" id="UP001500212"/>
    </source>
</evidence>
<evidence type="ECO:0000259" key="3">
    <source>
        <dbReference type="Pfam" id="PF07510"/>
    </source>
</evidence>
<dbReference type="Pfam" id="PF07510">
    <property type="entry name" value="GmrSD_C"/>
    <property type="match status" value="1"/>
</dbReference>
<keyword evidence="4" id="KW-0540">Nuclease</keyword>